<proteinExistence type="predicted"/>
<dbReference type="EMBL" id="BAAAOS010000064">
    <property type="protein sequence ID" value="GAA1615860.1"/>
    <property type="molecule type" value="Genomic_DNA"/>
</dbReference>
<evidence type="ECO:0000313" key="2">
    <source>
        <dbReference type="Proteomes" id="UP001500393"/>
    </source>
</evidence>
<reference evidence="2" key="1">
    <citation type="journal article" date="2019" name="Int. J. Syst. Evol. Microbiol.">
        <title>The Global Catalogue of Microorganisms (GCM) 10K type strain sequencing project: providing services to taxonomists for standard genome sequencing and annotation.</title>
        <authorList>
            <consortium name="The Broad Institute Genomics Platform"/>
            <consortium name="The Broad Institute Genome Sequencing Center for Infectious Disease"/>
            <person name="Wu L."/>
            <person name="Ma J."/>
        </authorList>
    </citation>
    <scope>NUCLEOTIDE SEQUENCE [LARGE SCALE GENOMIC DNA]</scope>
    <source>
        <strain evidence="2">JCM 14969</strain>
    </source>
</reference>
<sequence length="46" mass="5229">MVCEPASTVELLSFIKRAREFAFTLDEVEELVTEGLVILDNCEVIR</sequence>
<keyword evidence="2" id="KW-1185">Reference proteome</keyword>
<comment type="caution">
    <text evidence="1">The sequence shown here is derived from an EMBL/GenBank/DDBJ whole genome shotgun (WGS) entry which is preliminary data.</text>
</comment>
<organism evidence="1 2">
    <name type="scientific">Kribbella sancticallisti</name>
    <dbReference type="NCBI Taxonomy" id="460087"/>
    <lineage>
        <taxon>Bacteria</taxon>
        <taxon>Bacillati</taxon>
        <taxon>Actinomycetota</taxon>
        <taxon>Actinomycetes</taxon>
        <taxon>Propionibacteriales</taxon>
        <taxon>Kribbellaceae</taxon>
        <taxon>Kribbella</taxon>
    </lineage>
</organism>
<name>A0ABP4QS83_9ACTN</name>
<dbReference type="Proteomes" id="UP001500393">
    <property type="component" value="Unassembled WGS sequence"/>
</dbReference>
<gene>
    <name evidence="1" type="ORF">GCM10009789_82410</name>
</gene>
<evidence type="ECO:0000313" key="1">
    <source>
        <dbReference type="EMBL" id="GAA1615860.1"/>
    </source>
</evidence>
<accession>A0ABP4QS83</accession>
<protein>
    <submittedName>
        <fullName evidence="1">Uncharacterized protein</fullName>
    </submittedName>
</protein>